<comment type="similarity">
    <text evidence="2">Belongs to the FAD-dependent glycerol-3-phosphate dehydrogenase family.</text>
</comment>
<evidence type="ECO:0000256" key="3">
    <source>
        <dbReference type="ARBA" id="ARBA00022630"/>
    </source>
</evidence>
<dbReference type="Proteomes" id="UP001596398">
    <property type="component" value="Unassembled WGS sequence"/>
</dbReference>
<dbReference type="Pfam" id="PF01266">
    <property type="entry name" value="DAO"/>
    <property type="match status" value="1"/>
</dbReference>
<organism evidence="7 8">
    <name type="scientific">Halosegnis marinus</name>
    <dbReference type="NCBI Taxonomy" id="3034023"/>
    <lineage>
        <taxon>Archaea</taxon>
        <taxon>Methanobacteriati</taxon>
        <taxon>Methanobacteriota</taxon>
        <taxon>Stenosarchaea group</taxon>
        <taxon>Halobacteria</taxon>
        <taxon>Halobacteriales</taxon>
        <taxon>Natronomonadaceae</taxon>
        <taxon>Halosegnis</taxon>
    </lineage>
</organism>
<protein>
    <submittedName>
        <fullName evidence="7">FAD-dependent oxidoreductase</fullName>
    </submittedName>
</protein>
<accession>A0ABD5ZS30</accession>
<reference evidence="7 8" key="1">
    <citation type="journal article" date="2019" name="Int. J. Syst. Evol. Microbiol.">
        <title>The Global Catalogue of Microorganisms (GCM) 10K type strain sequencing project: providing services to taxonomists for standard genome sequencing and annotation.</title>
        <authorList>
            <consortium name="The Broad Institute Genomics Platform"/>
            <consortium name="The Broad Institute Genome Sequencing Center for Infectious Disease"/>
            <person name="Wu L."/>
            <person name="Ma J."/>
        </authorList>
    </citation>
    <scope>NUCLEOTIDE SEQUENCE [LARGE SCALE GENOMIC DNA]</scope>
    <source>
        <strain evidence="7 8">DT85</strain>
    </source>
</reference>
<dbReference type="SUPFAM" id="SSF51905">
    <property type="entry name" value="FAD/NAD(P)-binding domain"/>
    <property type="match status" value="1"/>
</dbReference>
<dbReference type="InterPro" id="IPR036188">
    <property type="entry name" value="FAD/NAD-bd_sf"/>
</dbReference>
<evidence type="ECO:0000256" key="1">
    <source>
        <dbReference type="ARBA" id="ARBA00001974"/>
    </source>
</evidence>
<dbReference type="Gene3D" id="3.30.9.10">
    <property type="entry name" value="D-Amino Acid Oxidase, subunit A, domain 2"/>
    <property type="match status" value="1"/>
</dbReference>
<evidence type="ECO:0000313" key="7">
    <source>
        <dbReference type="EMBL" id="MFC7236238.1"/>
    </source>
</evidence>
<dbReference type="SUPFAM" id="SSF54373">
    <property type="entry name" value="FAD-linked reductases, C-terminal domain"/>
    <property type="match status" value="1"/>
</dbReference>
<keyword evidence="4" id="KW-0274">FAD</keyword>
<dbReference type="GO" id="GO:0016491">
    <property type="term" value="F:oxidoreductase activity"/>
    <property type="evidence" value="ECO:0007669"/>
    <property type="project" value="UniProtKB-KW"/>
</dbReference>
<proteinExistence type="inferred from homology"/>
<sequence length="399" mass="41074">MTDTDAAVVGGGATGVALARDLAERGVETTLVERDDLAAGASGAMHGLLHSGARYAVADPESARACIAENRVVRDVAPDCVADTGGLFVSLPADPDDYLDRLEAACADCGIETERLTGAEAREREPGLSPDTEAALAVPDATVDPVRLVAATALAAERAGAEIRTGTAVTDVLVEDGRAVGVELDGGERIGAEVVVNAAGAWGEQVAALAGVPLDMTPSRGAMTVVGDALVSGVVNRCRPKSSGDIVVPCGDACILGTTDVEVDDPDDFAVDDREVALLFEELTPAVPALADAAVDHTYWGVRPLYEPDADGDSVGFSRTFSLLDHAERDDRPGFVSVVGGKLTTHRAMAEAAADLVCDRLGVAADCVTADEPLPDADEATARYGLSDLLTGTRRASRR</sequence>
<keyword evidence="5" id="KW-0560">Oxidoreductase</keyword>
<dbReference type="EMBL" id="JBHTAP010000001">
    <property type="protein sequence ID" value="MFC7236238.1"/>
    <property type="molecule type" value="Genomic_DNA"/>
</dbReference>
<keyword evidence="3" id="KW-0285">Flavoprotein</keyword>
<dbReference type="PANTHER" id="PTHR11985:SF15">
    <property type="entry name" value="GLYCEROL-3-PHOSPHATE DEHYDROGENASE, MITOCHONDRIAL"/>
    <property type="match status" value="1"/>
</dbReference>
<evidence type="ECO:0000259" key="6">
    <source>
        <dbReference type="Pfam" id="PF01266"/>
    </source>
</evidence>
<comment type="caution">
    <text evidence="7">The sequence shown here is derived from an EMBL/GenBank/DDBJ whole genome shotgun (WGS) entry which is preliminary data.</text>
</comment>
<evidence type="ECO:0000256" key="5">
    <source>
        <dbReference type="ARBA" id="ARBA00023002"/>
    </source>
</evidence>
<gene>
    <name evidence="7" type="ORF">ACFQJ4_13015</name>
</gene>
<dbReference type="Gene3D" id="3.50.50.60">
    <property type="entry name" value="FAD/NAD(P)-binding domain"/>
    <property type="match status" value="2"/>
</dbReference>
<dbReference type="GeneID" id="79267949"/>
<evidence type="ECO:0000256" key="2">
    <source>
        <dbReference type="ARBA" id="ARBA00007330"/>
    </source>
</evidence>
<keyword evidence="8" id="KW-1185">Reference proteome</keyword>
<evidence type="ECO:0000256" key="4">
    <source>
        <dbReference type="ARBA" id="ARBA00022827"/>
    </source>
</evidence>
<name>A0ABD5ZS30_9EURY</name>
<dbReference type="AlphaFoldDB" id="A0ABD5ZS30"/>
<evidence type="ECO:0000313" key="8">
    <source>
        <dbReference type="Proteomes" id="UP001596398"/>
    </source>
</evidence>
<dbReference type="PRINTS" id="PR01001">
    <property type="entry name" value="FADG3PDH"/>
</dbReference>
<dbReference type="PANTHER" id="PTHR11985">
    <property type="entry name" value="GLYCEROL-3-PHOSPHATE DEHYDROGENASE"/>
    <property type="match status" value="1"/>
</dbReference>
<dbReference type="InterPro" id="IPR006076">
    <property type="entry name" value="FAD-dep_OxRdtase"/>
</dbReference>
<comment type="cofactor">
    <cofactor evidence="1">
        <name>FAD</name>
        <dbReference type="ChEBI" id="CHEBI:57692"/>
    </cofactor>
</comment>
<feature type="domain" description="FAD dependent oxidoreductase" evidence="6">
    <location>
        <begin position="5"/>
        <end position="355"/>
    </location>
</feature>
<dbReference type="InterPro" id="IPR000447">
    <property type="entry name" value="G3P_DH_FAD-dep"/>
</dbReference>
<dbReference type="RefSeq" id="WP_276234396.1">
    <property type="nucleotide sequence ID" value="NZ_CP119802.1"/>
</dbReference>